<gene>
    <name evidence="2" type="ORF">SAMN05421813_11279</name>
</gene>
<name>A0A1G9TAR2_9SPHI</name>
<dbReference type="Proteomes" id="UP000199226">
    <property type="component" value="Unassembled WGS sequence"/>
</dbReference>
<organism evidence="2 3">
    <name type="scientific">Daejeonella rubra</name>
    <dbReference type="NCBI Taxonomy" id="990371"/>
    <lineage>
        <taxon>Bacteria</taxon>
        <taxon>Pseudomonadati</taxon>
        <taxon>Bacteroidota</taxon>
        <taxon>Sphingobacteriia</taxon>
        <taxon>Sphingobacteriales</taxon>
        <taxon>Sphingobacteriaceae</taxon>
        <taxon>Daejeonella</taxon>
    </lineage>
</organism>
<dbReference type="PANTHER" id="PTHR43211:SF1">
    <property type="entry name" value="BLL6422 PROTEIN"/>
    <property type="match status" value="1"/>
</dbReference>
<accession>A0A1G9TAR2</accession>
<dbReference type="OrthoDB" id="3766879at2"/>
<evidence type="ECO:0000313" key="2">
    <source>
        <dbReference type="EMBL" id="SDM44734.1"/>
    </source>
</evidence>
<dbReference type="AlphaFoldDB" id="A0A1G9TAR2"/>
<dbReference type="Gene3D" id="3.90.850.10">
    <property type="entry name" value="Fumarylacetoacetase-like, C-terminal domain"/>
    <property type="match status" value="1"/>
</dbReference>
<dbReference type="RefSeq" id="WP_090704507.1">
    <property type="nucleotide sequence ID" value="NZ_FNHH01000012.1"/>
</dbReference>
<dbReference type="InterPro" id="IPR011234">
    <property type="entry name" value="Fumarylacetoacetase-like_C"/>
</dbReference>
<dbReference type="STRING" id="990371.SAMN05421813_11279"/>
<evidence type="ECO:0000313" key="3">
    <source>
        <dbReference type="Proteomes" id="UP000199226"/>
    </source>
</evidence>
<sequence length="334" mass="37324">MKLVSYKTEDREHLGLFIKGHIYNLNSCDKLIPDSMNEFLNGGEELMDRAKKVDNEIKSGKQEAKEEIFFEVLAPVPHPSSCRDGYAFRQHVASARKNRKVDMIPEFDQYPIFYFTNHNSIQGVGDIECMPDHFEKLDFELEASIVIGKKGRNVKASEADDYIAGYMIMNDMSARTLQMEEMLLNLGPAKGKDFSTVIGPWLVTPDELESYKIPAKPGHTGNAYALDMKCWVNGKEVSSGSMGDMDWTFAEIIERCSYGADILPGDVIGSGTVGTGCFLELNGTGLLNDPDFKPQWLQPGDIVEMEITGLGRLTNTIIKADTDWSILKLKKKSI</sequence>
<proteinExistence type="predicted"/>
<evidence type="ECO:0000259" key="1">
    <source>
        <dbReference type="Pfam" id="PF01557"/>
    </source>
</evidence>
<dbReference type="EMBL" id="FNHH01000012">
    <property type="protein sequence ID" value="SDM44734.1"/>
    <property type="molecule type" value="Genomic_DNA"/>
</dbReference>
<protein>
    <submittedName>
        <fullName evidence="2">Fumarylacetoacetate (FAA) hydrolase</fullName>
    </submittedName>
</protein>
<dbReference type="Pfam" id="PF01557">
    <property type="entry name" value="FAA_hydrolase"/>
    <property type="match status" value="1"/>
</dbReference>
<dbReference type="SUPFAM" id="SSF56529">
    <property type="entry name" value="FAH"/>
    <property type="match status" value="1"/>
</dbReference>
<dbReference type="PANTHER" id="PTHR43211">
    <property type="entry name" value="FUMARYLACETOACETATE HYDROLASE"/>
    <property type="match status" value="1"/>
</dbReference>
<keyword evidence="3" id="KW-1185">Reference proteome</keyword>
<keyword evidence="2" id="KW-0378">Hydrolase</keyword>
<dbReference type="InterPro" id="IPR036663">
    <property type="entry name" value="Fumarylacetoacetase_C_sf"/>
</dbReference>
<reference evidence="3" key="1">
    <citation type="submission" date="2016-10" db="EMBL/GenBank/DDBJ databases">
        <authorList>
            <person name="Varghese N."/>
            <person name="Submissions S."/>
        </authorList>
    </citation>
    <scope>NUCLEOTIDE SEQUENCE [LARGE SCALE GENOMIC DNA]</scope>
    <source>
        <strain evidence="3">DSM 24536</strain>
    </source>
</reference>
<dbReference type="GO" id="GO:0016787">
    <property type="term" value="F:hydrolase activity"/>
    <property type="evidence" value="ECO:0007669"/>
    <property type="project" value="UniProtKB-KW"/>
</dbReference>
<feature type="domain" description="Fumarylacetoacetase-like C-terminal" evidence="1">
    <location>
        <begin position="83"/>
        <end position="317"/>
    </location>
</feature>